<reference evidence="1 2" key="1">
    <citation type="submission" date="2014-04" db="EMBL/GenBank/DDBJ databases">
        <authorList>
            <consortium name="DOE Joint Genome Institute"/>
            <person name="Kuo A."/>
            <person name="Kohler A."/>
            <person name="Costa M.D."/>
            <person name="Nagy L.G."/>
            <person name="Floudas D."/>
            <person name="Copeland A."/>
            <person name="Barry K.W."/>
            <person name="Cichocki N."/>
            <person name="Veneault-Fourrey C."/>
            <person name="LaButti K."/>
            <person name="Lindquist E.A."/>
            <person name="Lipzen A."/>
            <person name="Lundell T."/>
            <person name="Morin E."/>
            <person name="Murat C."/>
            <person name="Sun H."/>
            <person name="Tunlid A."/>
            <person name="Henrissat B."/>
            <person name="Grigoriev I.V."/>
            <person name="Hibbett D.S."/>
            <person name="Martin F."/>
            <person name="Nordberg H.P."/>
            <person name="Cantor M.N."/>
            <person name="Hua S.X."/>
        </authorList>
    </citation>
    <scope>NUCLEOTIDE SEQUENCE [LARGE SCALE GENOMIC DNA]</scope>
    <source>
        <strain evidence="1 2">441</strain>
    </source>
</reference>
<dbReference type="EMBL" id="KN833843">
    <property type="protein sequence ID" value="KIK16922.1"/>
    <property type="molecule type" value="Genomic_DNA"/>
</dbReference>
<reference evidence="2" key="2">
    <citation type="submission" date="2015-01" db="EMBL/GenBank/DDBJ databases">
        <title>Evolutionary Origins and Diversification of the Mycorrhizal Mutualists.</title>
        <authorList>
            <consortium name="DOE Joint Genome Institute"/>
            <consortium name="Mycorrhizal Genomics Consortium"/>
            <person name="Kohler A."/>
            <person name="Kuo A."/>
            <person name="Nagy L.G."/>
            <person name="Floudas D."/>
            <person name="Copeland A."/>
            <person name="Barry K.W."/>
            <person name="Cichocki N."/>
            <person name="Veneault-Fourrey C."/>
            <person name="LaButti K."/>
            <person name="Lindquist E.A."/>
            <person name="Lipzen A."/>
            <person name="Lundell T."/>
            <person name="Morin E."/>
            <person name="Murat C."/>
            <person name="Riley R."/>
            <person name="Ohm R."/>
            <person name="Sun H."/>
            <person name="Tunlid A."/>
            <person name="Henrissat B."/>
            <person name="Grigoriev I.V."/>
            <person name="Hibbett D.S."/>
            <person name="Martin F."/>
        </authorList>
    </citation>
    <scope>NUCLEOTIDE SEQUENCE [LARGE SCALE GENOMIC DNA]</scope>
    <source>
        <strain evidence="2">441</strain>
    </source>
</reference>
<sequence>MGLGETAHACIIGLQDEKHKDKSTQCRTSLVATLERRWLSPQDSVPLESILGEHVAQNGGSEYNKKVTRRKDSSWWRFRWPF</sequence>
<name>A0A0C9Z3D4_9AGAM</name>
<evidence type="ECO:0000313" key="2">
    <source>
        <dbReference type="Proteomes" id="UP000054018"/>
    </source>
</evidence>
<organism evidence="1 2">
    <name type="scientific">Pisolithus microcarpus 441</name>
    <dbReference type="NCBI Taxonomy" id="765257"/>
    <lineage>
        <taxon>Eukaryota</taxon>
        <taxon>Fungi</taxon>
        <taxon>Dikarya</taxon>
        <taxon>Basidiomycota</taxon>
        <taxon>Agaricomycotina</taxon>
        <taxon>Agaricomycetes</taxon>
        <taxon>Agaricomycetidae</taxon>
        <taxon>Boletales</taxon>
        <taxon>Sclerodermatineae</taxon>
        <taxon>Pisolithaceae</taxon>
        <taxon>Pisolithus</taxon>
    </lineage>
</organism>
<keyword evidence="2" id="KW-1185">Reference proteome</keyword>
<dbReference type="Proteomes" id="UP000054018">
    <property type="component" value="Unassembled WGS sequence"/>
</dbReference>
<dbReference type="HOGENOM" id="CLU_2559141_0_0_1"/>
<dbReference type="AlphaFoldDB" id="A0A0C9Z3D4"/>
<gene>
    <name evidence="1" type="ORF">PISMIDRAFT_685796</name>
</gene>
<proteinExistence type="predicted"/>
<protein>
    <submittedName>
        <fullName evidence="1">Uncharacterized protein</fullName>
    </submittedName>
</protein>
<evidence type="ECO:0000313" key="1">
    <source>
        <dbReference type="EMBL" id="KIK16922.1"/>
    </source>
</evidence>
<accession>A0A0C9Z3D4</accession>